<dbReference type="InterPro" id="IPR009030">
    <property type="entry name" value="Growth_fac_rcpt_cys_sf"/>
</dbReference>
<dbReference type="InterPro" id="IPR001368">
    <property type="entry name" value="TNFR/NGFR_Cys_rich_reg"/>
</dbReference>
<name>A0A3B4VFA9_SERDU</name>
<protein>
    <submittedName>
        <fullName evidence="2">Tumor necrosis factor receptor superfamily member 4-like</fullName>
    </submittedName>
</protein>
<reference evidence="2" key="1">
    <citation type="submission" date="2025-08" db="UniProtKB">
        <authorList>
            <consortium name="Ensembl"/>
        </authorList>
    </citation>
    <scope>IDENTIFICATION</scope>
</reference>
<dbReference type="GeneTree" id="ENSGT00730000113394"/>
<dbReference type="PANTHER" id="PTHR47139:SF3">
    <property type="entry name" value="SI:CH73-361P23.3"/>
    <property type="match status" value="1"/>
</dbReference>
<dbReference type="PANTHER" id="PTHR47139">
    <property type="entry name" value="TUMOR NECROSIS FACTOR RECEPTOR SUPERFAMILY MEMBER 9"/>
    <property type="match status" value="1"/>
</dbReference>
<accession>A0A3B4VFA9</accession>
<organism evidence="2 3">
    <name type="scientific">Seriola dumerili</name>
    <name type="common">Greater amberjack</name>
    <name type="synonym">Caranx dumerili</name>
    <dbReference type="NCBI Taxonomy" id="41447"/>
    <lineage>
        <taxon>Eukaryota</taxon>
        <taxon>Metazoa</taxon>
        <taxon>Chordata</taxon>
        <taxon>Craniata</taxon>
        <taxon>Vertebrata</taxon>
        <taxon>Euteleostomi</taxon>
        <taxon>Actinopterygii</taxon>
        <taxon>Neopterygii</taxon>
        <taxon>Teleostei</taxon>
        <taxon>Neoteleostei</taxon>
        <taxon>Acanthomorphata</taxon>
        <taxon>Carangaria</taxon>
        <taxon>Carangiformes</taxon>
        <taxon>Carangidae</taxon>
        <taxon>Seriola</taxon>
    </lineage>
</organism>
<dbReference type="Gene3D" id="2.10.50.10">
    <property type="entry name" value="Tumor Necrosis Factor Receptor, subunit A, domain 2"/>
    <property type="match status" value="2"/>
</dbReference>
<dbReference type="Proteomes" id="UP000261420">
    <property type="component" value="Unplaced"/>
</dbReference>
<dbReference type="Ensembl" id="ENSSDUT00000029738.1">
    <property type="protein sequence ID" value="ENSSDUP00000029242.1"/>
    <property type="gene ID" value="ENSSDUG00000021074.1"/>
</dbReference>
<dbReference type="SUPFAM" id="SSF57184">
    <property type="entry name" value="Growth factor receptor domain"/>
    <property type="match status" value="1"/>
</dbReference>
<feature type="domain" description="TNFR-Cys" evidence="1">
    <location>
        <begin position="87"/>
        <end position="122"/>
    </location>
</feature>
<dbReference type="SMART" id="SM00208">
    <property type="entry name" value="TNFR"/>
    <property type="match status" value="2"/>
</dbReference>
<feature type="domain" description="TNFR-Cys" evidence="1">
    <location>
        <begin position="25"/>
        <end position="55"/>
    </location>
</feature>
<evidence type="ECO:0000313" key="2">
    <source>
        <dbReference type="Ensembl" id="ENSSDUP00000029242.1"/>
    </source>
</evidence>
<evidence type="ECO:0000313" key="3">
    <source>
        <dbReference type="Proteomes" id="UP000261420"/>
    </source>
</evidence>
<evidence type="ECO:0000259" key="1">
    <source>
        <dbReference type="SMART" id="SM00208"/>
    </source>
</evidence>
<dbReference type="GO" id="GO:0042127">
    <property type="term" value="P:regulation of cell population proliferation"/>
    <property type="evidence" value="ECO:0007669"/>
    <property type="project" value="TreeGrafter"/>
</dbReference>
<dbReference type="OMA" id="NTICKCR"/>
<reference evidence="2" key="2">
    <citation type="submission" date="2025-09" db="UniProtKB">
        <authorList>
            <consortium name="Ensembl"/>
        </authorList>
    </citation>
    <scope>IDENTIFICATION</scope>
</reference>
<dbReference type="SMART" id="SM01411">
    <property type="entry name" value="Ephrin_rec_like"/>
    <property type="match status" value="2"/>
</dbReference>
<dbReference type="AlphaFoldDB" id="A0A3B4VFA9"/>
<dbReference type="GO" id="GO:0038023">
    <property type="term" value="F:signaling receptor activity"/>
    <property type="evidence" value="ECO:0007669"/>
    <property type="project" value="TreeGrafter"/>
</dbReference>
<sequence>VFFFFSYCEINQGHSLSRKADCKICPDGYYQPEENDSLSCRPCTIITNESTDTKCQCREGFVPWGSDSSTCKCDIGFGLTNGKCSKCEVGFFSKSINSPCQKWKECKSGEKIPGTSSSDVICIELKSNPDITTPDITFLPSHSPHEETQAQNLHTTTTTTTSLAVLMFGIVGLLVLTAVTCKLHITPCVQRKPAVQTKDSLCRRPIEEIGDGSQSSLKQNPEP</sequence>
<keyword evidence="3" id="KW-1185">Reference proteome</keyword>
<proteinExistence type="predicted"/>